<protein>
    <recommendedName>
        <fullName evidence="3">PEGA domain-containing protein</fullName>
    </recommendedName>
</protein>
<dbReference type="KEGG" id="smax:FJR03_01840"/>
<proteinExistence type="predicted"/>
<gene>
    <name evidence="1" type="ORF">FJR03_01840</name>
</gene>
<evidence type="ECO:0000313" key="1">
    <source>
        <dbReference type="EMBL" id="QOP40548.1"/>
    </source>
</evidence>
<organism evidence="1 2">
    <name type="scientific">Sulfurimonas marina</name>
    <dbReference type="NCBI Taxonomy" id="2590551"/>
    <lineage>
        <taxon>Bacteria</taxon>
        <taxon>Pseudomonadati</taxon>
        <taxon>Campylobacterota</taxon>
        <taxon>Epsilonproteobacteria</taxon>
        <taxon>Campylobacterales</taxon>
        <taxon>Sulfurimonadaceae</taxon>
        <taxon>Sulfurimonas</taxon>
    </lineage>
</organism>
<evidence type="ECO:0000313" key="2">
    <source>
        <dbReference type="Proteomes" id="UP000593910"/>
    </source>
</evidence>
<evidence type="ECO:0008006" key="3">
    <source>
        <dbReference type="Google" id="ProtNLM"/>
    </source>
</evidence>
<reference evidence="1 2" key="1">
    <citation type="submission" date="2019-06" db="EMBL/GenBank/DDBJ databases">
        <title>Sulfurimonas gotlandica sp. nov., a chemoautotrophic and psychrotolerant epsilonproteobacterium isolated from a pelagic redoxcline, and an emended description of the genus Sulfurimonas.</title>
        <authorList>
            <person name="Wang S."/>
            <person name="Jiang L."/>
            <person name="Shao Z."/>
        </authorList>
    </citation>
    <scope>NUCLEOTIDE SEQUENCE [LARGE SCALE GENOMIC DNA]</scope>
    <source>
        <strain evidence="1 2">B2</strain>
    </source>
</reference>
<dbReference type="RefSeq" id="WP_193113969.1">
    <property type="nucleotide sequence ID" value="NZ_CP041165.1"/>
</dbReference>
<dbReference type="PROSITE" id="PS51257">
    <property type="entry name" value="PROKAR_LIPOPROTEIN"/>
    <property type="match status" value="1"/>
</dbReference>
<accession>A0A7M1AVD8</accession>
<keyword evidence="2" id="KW-1185">Reference proteome</keyword>
<dbReference type="EMBL" id="CP041165">
    <property type="protein sequence ID" value="QOP40548.1"/>
    <property type="molecule type" value="Genomic_DNA"/>
</dbReference>
<dbReference type="AlphaFoldDB" id="A0A7M1AVD8"/>
<dbReference type="Proteomes" id="UP000593910">
    <property type="component" value="Chromosome"/>
</dbReference>
<sequence length="479" mass="56184">MVRSFFVFILLFTFFTGCSTKEERVIHVDQPIKHELQPTTKKSLQPSLHVIAPSGATVKILNIKPKYYDGIELDAGNYLIEVSKKGYQKFTKWLQIDKPLTYKVELHKQLNIQTFNWKFDNQQFYTLYDKKTDLIWALPTPYVDYVEKYKPTEYLPKTIGVISKWPKINRAKFNTLIYSGNFREKGNSYLFSKNNSMVLYLQSKRDSQKQSYDSLSHLTLNGVKNSWDIPTLQDLQRNNPFKEYQQYYQVVWNKGNIVKMNLPLLYTYKAKDGYRTNGAFGYKKNKKLYNGVQSSYIKKLSHAQGISLITPVRKKSSEADAIVYDSSLSLDEKFAQLYKLIGSTTQTAKTLLGDPKFKDIRYNKKTGKLEAILYSTTNSFHKKIALKIKRKNFQDLKEKLLEERLIPVVKLSVKKGHLAYKSLTLQRNRIQEKEAYREAKRSENINFYREYIKRYPKAPEAKKLKALIEKEYRSKYTSL</sequence>
<name>A0A7M1AVD8_9BACT</name>